<feature type="compositionally biased region" description="Polar residues" evidence="3">
    <location>
        <begin position="333"/>
        <end position="345"/>
    </location>
</feature>
<reference evidence="6" key="2">
    <citation type="submission" date="2021-03" db="UniProtKB">
        <authorList>
            <consortium name="EnsemblPlants"/>
        </authorList>
    </citation>
    <scope>IDENTIFICATION</scope>
</reference>
<accession>A0A803QFC9</accession>
<dbReference type="Gramene" id="evm.model.09.193">
    <property type="protein sequence ID" value="cds.evm.model.09.193"/>
    <property type="gene ID" value="evm.TU.09.193"/>
</dbReference>
<dbReference type="PROSITE" id="PS51444">
    <property type="entry name" value="FH2"/>
    <property type="match status" value="1"/>
</dbReference>
<evidence type="ECO:0000259" key="5">
    <source>
        <dbReference type="PROSITE" id="PS51444"/>
    </source>
</evidence>
<name>A0A803QFC9_CANSA</name>
<evidence type="ECO:0000256" key="2">
    <source>
        <dbReference type="RuleBase" id="RU361260"/>
    </source>
</evidence>
<dbReference type="OrthoDB" id="1668162at2759"/>
<evidence type="ECO:0000313" key="6">
    <source>
        <dbReference type="EnsemblPlants" id="cds.evm.model.09.193"/>
    </source>
</evidence>
<feature type="region of interest" description="Disordered" evidence="3">
    <location>
        <begin position="289"/>
        <end position="311"/>
    </location>
</feature>
<dbReference type="Pfam" id="PF02181">
    <property type="entry name" value="FH2"/>
    <property type="match status" value="1"/>
</dbReference>
<dbReference type="RefSeq" id="XP_030479905.1">
    <property type="nucleotide sequence ID" value="XM_030624045.2"/>
</dbReference>
<comment type="similarity">
    <text evidence="1">Belongs to the formin-like family. Class-I subfamily.</text>
</comment>
<sequence>MVLRRRAFQYHVIVCVILLCAFVIRGSQNNRKTFQTNEDGHDTPEIHQKMAEQIWIHCRKLIDKDWDFTTPHEITRSTIHKPKISLPPNTKEEIFDCLRKKFFLFNASDREAIPSWFLKCVELFFGWSNPPRRYLTATAVQTIVRSHSPKRTIISQSQSIQHDEPSPSPSPPQVEAPDPFFRQDVIDLTPSNSPLEPSPPKAPADLPSLDFIDSPPPLPPSPPHKHYASISQSEKNNENSLKRIIYFGTAAGIILLVFSMLLCCCFKKSVRDGHKRDEKPLLTLTSSDFSADSSQKSISIGNASNKDLKTSSGKFSISLSMKSENFDSPLGEATSTEASLSSLKNSSEKPTPPPSGPPPPPPAATRPPPPPKARPPPAPPKAIPSKGHPHRKTHSDDSDAEARAQKAKLKPFFWDKTVLTNPDQSMVWNEISAGSFQFNEEMIETLFGYNNEKNKNEGKKDSTNSETPVQYIQIIETKKAQNLAILLRALNVTTEEVLDALQEGNELPVDLLQTLLKVQPTSEEELKLRLYSGDVLLLGPAERFLKILVDIPFAFKRLESLLFMCSFQEEVSSVKESLTNLEVACNKLRSSRLFLKLLEAVLKTGNRMNDGTYRGGAQAFRLDTLLKLADVKGTDGKTTLLHFVVKEIIRSEGVRAARTANTSRSMSSVRTEDFAEEINEGASAEHYRSLGLEVVSGLSNELEDVRKAAVVDVDSLTSSILKMGQSLQKTRTFVNSELNNMNDDCEFYRTLASFIEQAEADSTKLLEEEKRIMALVKSTTDYFHGNAGKDEGLHLFVIVRDFLIMLDKVCREVKTSSAKPTRNSNSRKDITTKPTSPETSHSLSDVRRRLFPAIAGRRMEDSSSDEDT</sequence>
<feature type="compositionally biased region" description="Pro residues" evidence="3">
    <location>
        <begin position="350"/>
        <end position="382"/>
    </location>
</feature>
<dbReference type="OMA" id="IYCENEL"/>
<proteinExistence type="inferred from homology"/>
<dbReference type="PANTHER" id="PTHR23213">
    <property type="entry name" value="FORMIN-RELATED"/>
    <property type="match status" value="1"/>
</dbReference>
<dbReference type="GeneID" id="115697130"/>
<feature type="compositionally biased region" description="Polar residues" evidence="3">
    <location>
        <begin position="301"/>
        <end position="311"/>
    </location>
</feature>
<feature type="region of interest" description="Disordered" evidence="3">
    <location>
        <begin position="815"/>
        <end position="868"/>
    </location>
</feature>
<dbReference type="KEGG" id="csav:115697130"/>
<dbReference type="InterPro" id="IPR042201">
    <property type="entry name" value="FH2_Formin_sf"/>
</dbReference>
<feature type="compositionally biased region" description="Polar residues" evidence="3">
    <location>
        <begin position="832"/>
        <end position="843"/>
    </location>
</feature>
<gene>
    <name evidence="6" type="primary">LOC115697130</name>
</gene>
<protein>
    <recommendedName>
        <fullName evidence="2">Formin-like protein</fullName>
    </recommendedName>
</protein>
<keyword evidence="4" id="KW-0812">Transmembrane</keyword>
<evidence type="ECO:0000256" key="4">
    <source>
        <dbReference type="SAM" id="Phobius"/>
    </source>
</evidence>
<dbReference type="SUPFAM" id="SSF101447">
    <property type="entry name" value="Formin homology 2 domain (FH2 domain)"/>
    <property type="match status" value="1"/>
</dbReference>
<feature type="compositionally biased region" description="Polar residues" evidence="3">
    <location>
        <begin position="815"/>
        <end position="824"/>
    </location>
</feature>
<dbReference type="EnsemblPlants" id="evm.model.09.193">
    <property type="protein sequence ID" value="cds.evm.model.09.193"/>
    <property type="gene ID" value="evm.TU.09.193"/>
</dbReference>
<dbReference type="InterPro" id="IPR015425">
    <property type="entry name" value="FH2_Formin"/>
</dbReference>
<reference evidence="6" key="1">
    <citation type="submission" date="2018-11" db="EMBL/GenBank/DDBJ databases">
        <authorList>
            <person name="Grassa J C."/>
        </authorList>
    </citation>
    <scope>NUCLEOTIDE SEQUENCE [LARGE SCALE GENOMIC DNA]</scope>
</reference>
<feature type="region of interest" description="Disordered" evidence="3">
    <location>
        <begin position="325"/>
        <end position="404"/>
    </location>
</feature>
<dbReference type="AlphaFoldDB" id="A0A803QFC9"/>
<keyword evidence="4" id="KW-1133">Transmembrane helix</keyword>
<feature type="transmembrane region" description="Helical" evidence="4">
    <location>
        <begin position="7"/>
        <end position="24"/>
    </location>
</feature>
<evidence type="ECO:0000256" key="3">
    <source>
        <dbReference type="SAM" id="MobiDB-lite"/>
    </source>
</evidence>
<feature type="compositionally biased region" description="Low complexity" evidence="3">
    <location>
        <begin position="289"/>
        <end position="300"/>
    </location>
</feature>
<keyword evidence="4" id="KW-0472">Membrane</keyword>
<feature type="domain" description="FH2" evidence="5">
    <location>
        <begin position="399"/>
        <end position="832"/>
    </location>
</feature>
<dbReference type="Gene3D" id="1.20.58.2220">
    <property type="entry name" value="Formin, FH2 domain"/>
    <property type="match status" value="1"/>
</dbReference>
<dbReference type="GO" id="GO:0051015">
    <property type="term" value="F:actin filament binding"/>
    <property type="evidence" value="ECO:0007669"/>
    <property type="project" value="InterPro"/>
</dbReference>
<keyword evidence="7" id="KW-1185">Reference proteome</keyword>
<evidence type="ECO:0000313" key="7">
    <source>
        <dbReference type="Proteomes" id="UP000596661"/>
    </source>
</evidence>
<dbReference type="PANTHER" id="PTHR23213:SF392">
    <property type="entry name" value="FORMIN-LIKE PROTEIN 3"/>
    <property type="match status" value="1"/>
</dbReference>
<feature type="region of interest" description="Disordered" evidence="3">
    <location>
        <begin position="148"/>
        <end position="234"/>
    </location>
</feature>
<dbReference type="Proteomes" id="UP000596661">
    <property type="component" value="Chromosome 9"/>
</dbReference>
<evidence type="ECO:0000256" key="1">
    <source>
        <dbReference type="ARBA" id="ARBA00025793"/>
    </source>
</evidence>
<feature type="transmembrane region" description="Helical" evidence="4">
    <location>
        <begin position="244"/>
        <end position="266"/>
    </location>
</feature>
<dbReference type="SMART" id="SM00498">
    <property type="entry name" value="FH2"/>
    <property type="match status" value="1"/>
</dbReference>
<dbReference type="EMBL" id="UZAU01000718">
    <property type="status" value="NOT_ANNOTATED_CDS"/>
    <property type="molecule type" value="Genomic_DNA"/>
</dbReference>
<dbReference type="InterPro" id="IPR027643">
    <property type="entry name" value="Formin-like_plant"/>
</dbReference>
<organism evidence="6 7">
    <name type="scientific">Cannabis sativa</name>
    <name type="common">Hemp</name>
    <name type="synonym">Marijuana</name>
    <dbReference type="NCBI Taxonomy" id="3483"/>
    <lineage>
        <taxon>Eukaryota</taxon>
        <taxon>Viridiplantae</taxon>
        <taxon>Streptophyta</taxon>
        <taxon>Embryophyta</taxon>
        <taxon>Tracheophyta</taxon>
        <taxon>Spermatophyta</taxon>
        <taxon>Magnoliopsida</taxon>
        <taxon>eudicotyledons</taxon>
        <taxon>Gunneridae</taxon>
        <taxon>Pentapetalae</taxon>
        <taxon>rosids</taxon>
        <taxon>fabids</taxon>
        <taxon>Rosales</taxon>
        <taxon>Cannabaceae</taxon>
        <taxon>Cannabis</taxon>
    </lineage>
</organism>
<feature type="compositionally biased region" description="Basic and acidic residues" evidence="3">
    <location>
        <begin position="394"/>
        <end position="404"/>
    </location>
</feature>
<dbReference type="GO" id="GO:0045010">
    <property type="term" value="P:actin nucleation"/>
    <property type="evidence" value="ECO:0007669"/>
    <property type="project" value="InterPro"/>
</dbReference>